<dbReference type="GO" id="GO:0046872">
    <property type="term" value="F:metal ion binding"/>
    <property type="evidence" value="ECO:0007669"/>
    <property type="project" value="UniProtKB-KW"/>
</dbReference>
<evidence type="ECO:0000256" key="3">
    <source>
        <dbReference type="ARBA" id="ARBA00022801"/>
    </source>
</evidence>
<keyword evidence="3" id="KW-0378">Hydrolase</keyword>
<dbReference type="InterPro" id="IPR051013">
    <property type="entry name" value="MBL_superfamily_lactonases"/>
</dbReference>
<name>A0AA35RBV4_GEOBA</name>
<evidence type="ECO:0000256" key="4">
    <source>
        <dbReference type="ARBA" id="ARBA00022833"/>
    </source>
</evidence>
<accession>A0AA35RBV4</accession>
<proteinExistence type="inferred from homology"/>
<dbReference type="EMBL" id="CASHTH010000800">
    <property type="protein sequence ID" value="CAI8007801.1"/>
    <property type="molecule type" value="Genomic_DNA"/>
</dbReference>
<organism evidence="6 7">
    <name type="scientific">Geodia barretti</name>
    <name type="common">Barrett's horny sponge</name>
    <dbReference type="NCBI Taxonomy" id="519541"/>
    <lineage>
        <taxon>Eukaryota</taxon>
        <taxon>Metazoa</taxon>
        <taxon>Porifera</taxon>
        <taxon>Demospongiae</taxon>
        <taxon>Heteroscleromorpha</taxon>
        <taxon>Tetractinellida</taxon>
        <taxon>Astrophorina</taxon>
        <taxon>Geodiidae</taxon>
        <taxon>Geodia</taxon>
    </lineage>
</organism>
<dbReference type="PANTHER" id="PTHR42978:SF6">
    <property type="entry name" value="QUORUM-QUENCHING LACTONASE YTNP-RELATED"/>
    <property type="match status" value="1"/>
</dbReference>
<dbReference type="AlphaFoldDB" id="A0AA35RBV4"/>
<dbReference type="Pfam" id="PF00753">
    <property type="entry name" value="Lactamase_B"/>
    <property type="match status" value="1"/>
</dbReference>
<comment type="similarity">
    <text evidence="1">Belongs to the metallo-beta-lactamase superfamily.</text>
</comment>
<keyword evidence="7" id="KW-1185">Reference proteome</keyword>
<reference evidence="6" key="1">
    <citation type="submission" date="2023-03" db="EMBL/GenBank/DDBJ databases">
        <authorList>
            <person name="Steffen K."/>
            <person name="Cardenas P."/>
        </authorList>
    </citation>
    <scope>NUCLEOTIDE SEQUENCE</scope>
</reference>
<evidence type="ECO:0000256" key="2">
    <source>
        <dbReference type="ARBA" id="ARBA00022723"/>
    </source>
</evidence>
<evidence type="ECO:0000313" key="6">
    <source>
        <dbReference type="EMBL" id="CAI8007801.1"/>
    </source>
</evidence>
<dbReference type="InterPro" id="IPR036866">
    <property type="entry name" value="RibonucZ/Hydroxyglut_hydro"/>
</dbReference>
<feature type="domain" description="Metallo-beta-lactamase" evidence="5">
    <location>
        <begin position="51"/>
        <end position="236"/>
    </location>
</feature>
<dbReference type="Proteomes" id="UP001174909">
    <property type="component" value="Unassembled WGS sequence"/>
</dbReference>
<gene>
    <name evidence="6" type="ORF">GBAR_LOCUS5388</name>
</gene>
<evidence type="ECO:0000256" key="1">
    <source>
        <dbReference type="ARBA" id="ARBA00007749"/>
    </source>
</evidence>
<dbReference type="InterPro" id="IPR001279">
    <property type="entry name" value="Metallo-B-lactamas"/>
</dbReference>
<dbReference type="GO" id="GO:0016787">
    <property type="term" value="F:hydrolase activity"/>
    <property type="evidence" value="ECO:0007669"/>
    <property type="project" value="UniProtKB-KW"/>
</dbReference>
<dbReference type="SUPFAM" id="SSF56281">
    <property type="entry name" value="Metallo-hydrolase/oxidoreductase"/>
    <property type="match status" value="1"/>
</dbReference>
<dbReference type="SMART" id="SM00849">
    <property type="entry name" value="Lactamase_B"/>
    <property type="match status" value="1"/>
</dbReference>
<dbReference type="PANTHER" id="PTHR42978">
    <property type="entry name" value="QUORUM-QUENCHING LACTONASE YTNP-RELATED-RELATED"/>
    <property type="match status" value="1"/>
</dbReference>
<dbReference type="Gene3D" id="3.60.15.10">
    <property type="entry name" value="Ribonuclease Z/Hydroxyacylglutathione hydrolase-like"/>
    <property type="match status" value="1"/>
</dbReference>
<protein>
    <submittedName>
        <fullName evidence="6">Probable quorum-quenching lactonase YtnP</fullName>
    </submittedName>
</protein>
<evidence type="ECO:0000259" key="5">
    <source>
        <dbReference type="SMART" id="SM00849"/>
    </source>
</evidence>
<evidence type="ECO:0000313" key="7">
    <source>
        <dbReference type="Proteomes" id="UP001174909"/>
    </source>
</evidence>
<keyword evidence="4" id="KW-0862">Zinc</keyword>
<sequence length="258" mass="28966">MADRIRVGNAEIVFALDMIPPARPPDAFFEGVTAADWEPYKDILEDGQIQLYYGHFFVRSMGKTVMVDTGMGPGPHADRGNVRGDLLNAIRAQGASPEDIDIVAHTHLHGDHVGWNIDHSGDSPKPYFPNARYLVPRLDWEHFTQPEHLAYSPQVRDSVIPLEKLGLMDLVDEGHQITEEMTTLDTPGHTPGISNVQIQEPDWCAGVDTSKPDSRRSRHSLLQRAEDEDYVIAAGHFHPEQHIGKVIRSNGRRYWQAL</sequence>
<keyword evidence="2" id="KW-0479">Metal-binding</keyword>
<comment type="caution">
    <text evidence="6">The sequence shown here is derived from an EMBL/GenBank/DDBJ whole genome shotgun (WGS) entry which is preliminary data.</text>
</comment>